<dbReference type="Proteomes" id="UP001213015">
    <property type="component" value="Unassembled WGS sequence"/>
</dbReference>
<dbReference type="AlphaFoldDB" id="A0AAP3GV87"/>
<accession>A0AAP3GV87</accession>
<dbReference type="RefSeq" id="WP_265669138.1">
    <property type="nucleotide sequence ID" value="NZ_JAKHKO010000001.1"/>
</dbReference>
<name>A0AAP3GV87_9LACO</name>
<protein>
    <submittedName>
        <fullName evidence="1">Uncharacterized protein</fullName>
    </submittedName>
</protein>
<proteinExistence type="predicted"/>
<evidence type="ECO:0000313" key="1">
    <source>
        <dbReference type="EMBL" id="MCZ3844150.1"/>
    </source>
</evidence>
<dbReference type="EMBL" id="JAKHLF010000001">
    <property type="protein sequence ID" value="MCZ3844150.1"/>
    <property type="molecule type" value="Genomic_DNA"/>
</dbReference>
<sequence>MVKKKKSVNINFEKVEIKIEVNIDAKPKKGKLLTSLEVASLSTTIANAIREWFK</sequence>
<organism evidence="1 2">
    <name type="scientific">Lactobacillus mulieris</name>
    <dbReference type="NCBI Taxonomy" id="2508708"/>
    <lineage>
        <taxon>Bacteria</taxon>
        <taxon>Bacillati</taxon>
        <taxon>Bacillota</taxon>
        <taxon>Bacilli</taxon>
        <taxon>Lactobacillales</taxon>
        <taxon>Lactobacillaceae</taxon>
        <taxon>Lactobacillus</taxon>
    </lineage>
</organism>
<reference evidence="1" key="1">
    <citation type="submission" date="2022-01" db="EMBL/GenBank/DDBJ databases">
        <title>VMRC isolate genome collection.</title>
        <authorList>
            <person name="France M."/>
            <person name="Rutt L."/>
            <person name="Humphrys M."/>
            <person name="Ravel J."/>
        </authorList>
    </citation>
    <scope>NUCLEOTIDE SEQUENCE</scope>
    <source>
        <strain evidence="1">C0127B5</strain>
    </source>
</reference>
<evidence type="ECO:0000313" key="2">
    <source>
        <dbReference type="Proteomes" id="UP001213015"/>
    </source>
</evidence>
<gene>
    <name evidence="1" type="ORF">L2422_01245</name>
</gene>
<comment type="caution">
    <text evidence="1">The sequence shown here is derived from an EMBL/GenBank/DDBJ whole genome shotgun (WGS) entry which is preliminary data.</text>
</comment>